<feature type="binding site" evidence="7">
    <location>
        <position position="73"/>
    </location>
    <ligand>
        <name>Fe(3+)</name>
        <dbReference type="ChEBI" id="CHEBI:29034"/>
    </ligand>
</feature>
<reference evidence="9 10" key="1">
    <citation type="submission" date="2020-08" db="EMBL/GenBank/DDBJ databases">
        <title>Genomic Encyclopedia of Type Strains, Phase IV (KMG-IV): sequencing the most valuable type-strain genomes for metagenomic binning, comparative biology and taxonomic classification.</title>
        <authorList>
            <person name="Goeker M."/>
        </authorList>
    </citation>
    <scope>NUCLEOTIDE SEQUENCE [LARGE SCALE GENOMIC DNA]</scope>
    <source>
        <strain evidence="9 10">DSM 19979</strain>
    </source>
</reference>
<keyword evidence="4 7" id="KW-0369">Histidine metabolism</keyword>
<dbReference type="GO" id="GO:0019556">
    <property type="term" value="P:L-histidine catabolic process to glutamate and formamide"/>
    <property type="evidence" value="ECO:0007669"/>
    <property type="project" value="UniProtKB-UniRule"/>
</dbReference>
<protein>
    <recommendedName>
        <fullName evidence="1 7">Imidazolonepropionase</fullName>
        <ecNumber evidence="1 7">3.5.2.7</ecNumber>
    </recommendedName>
    <alternativeName>
        <fullName evidence="7">Imidazolone-5-propionate hydrolase</fullName>
    </alternativeName>
</protein>
<comment type="pathway">
    <text evidence="7">Amino-acid degradation; L-histidine degradation into L-glutamate; N-formimidoyl-L-glutamate from L-histidine: step 3/3.</text>
</comment>
<feature type="binding site" evidence="7">
    <location>
        <position position="73"/>
    </location>
    <ligand>
        <name>Zn(2+)</name>
        <dbReference type="ChEBI" id="CHEBI:29105"/>
    </ligand>
</feature>
<keyword evidence="10" id="KW-1185">Reference proteome</keyword>
<organism evidence="9 10">
    <name type="scientific">Roseococcus suduntuyensis</name>
    <dbReference type="NCBI Taxonomy" id="455361"/>
    <lineage>
        <taxon>Bacteria</taxon>
        <taxon>Pseudomonadati</taxon>
        <taxon>Pseudomonadota</taxon>
        <taxon>Alphaproteobacteria</taxon>
        <taxon>Acetobacterales</taxon>
        <taxon>Roseomonadaceae</taxon>
        <taxon>Roseococcus</taxon>
    </lineage>
</organism>
<feature type="binding site" evidence="7">
    <location>
        <position position="176"/>
    </location>
    <ligand>
        <name>4-imidazolone-5-propanoate</name>
        <dbReference type="ChEBI" id="CHEBI:77893"/>
    </ligand>
</feature>
<evidence type="ECO:0000256" key="2">
    <source>
        <dbReference type="ARBA" id="ARBA00022723"/>
    </source>
</evidence>
<feature type="binding site" evidence="7">
    <location>
        <position position="71"/>
    </location>
    <ligand>
        <name>Zn(2+)</name>
        <dbReference type="ChEBI" id="CHEBI:29105"/>
    </ligand>
</feature>
<dbReference type="Pfam" id="PF01979">
    <property type="entry name" value="Amidohydro_1"/>
    <property type="match status" value="1"/>
</dbReference>
<feature type="binding site" evidence="7">
    <location>
        <position position="80"/>
    </location>
    <ligand>
        <name>4-imidazolone-5-propanoate</name>
        <dbReference type="ChEBI" id="CHEBI:77893"/>
    </ligand>
</feature>
<dbReference type="EMBL" id="JACIDJ010000002">
    <property type="protein sequence ID" value="MBB3898236.1"/>
    <property type="molecule type" value="Genomic_DNA"/>
</dbReference>
<evidence type="ECO:0000256" key="3">
    <source>
        <dbReference type="ARBA" id="ARBA00022801"/>
    </source>
</evidence>
<evidence type="ECO:0000256" key="5">
    <source>
        <dbReference type="ARBA" id="ARBA00022833"/>
    </source>
</evidence>
<feature type="domain" description="Amidohydrolase-related" evidence="8">
    <location>
        <begin position="62"/>
        <end position="384"/>
    </location>
</feature>
<dbReference type="GO" id="GO:0019557">
    <property type="term" value="P:L-histidine catabolic process to glutamate and formate"/>
    <property type="evidence" value="ECO:0007669"/>
    <property type="project" value="UniProtKB-UniPathway"/>
</dbReference>
<keyword evidence="5 7" id="KW-0862">Zinc</keyword>
<dbReference type="GO" id="GO:0050480">
    <property type="term" value="F:imidazolonepropionase activity"/>
    <property type="evidence" value="ECO:0007669"/>
    <property type="project" value="UniProtKB-UniRule"/>
</dbReference>
<comment type="function">
    <text evidence="7">Catalyzes the hydrolytic cleavage of the carbon-nitrogen bond in imidazolone-5-propanoate to yield N-formimidoyl-L-glutamate. It is the third step in the universal histidine degradation pathway.</text>
</comment>
<feature type="binding site" evidence="7">
    <location>
        <position position="318"/>
    </location>
    <ligand>
        <name>N-formimidoyl-L-glutamate</name>
        <dbReference type="ChEBI" id="CHEBI:58928"/>
    </ligand>
</feature>
<keyword evidence="6 7" id="KW-0408">Iron</keyword>
<feature type="binding site" evidence="7">
    <location>
        <position position="314"/>
    </location>
    <ligand>
        <name>Zn(2+)</name>
        <dbReference type="ChEBI" id="CHEBI:29105"/>
    </ligand>
</feature>
<dbReference type="InterPro" id="IPR005920">
    <property type="entry name" value="HutI"/>
</dbReference>
<dbReference type="HAMAP" id="MF_00372">
    <property type="entry name" value="HutI"/>
    <property type="match status" value="1"/>
</dbReference>
<evidence type="ECO:0000256" key="7">
    <source>
        <dbReference type="HAMAP-Rule" id="MF_00372"/>
    </source>
</evidence>
<dbReference type="PANTHER" id="PTHR42752">
    <property type="entry name" value="IMIDAZOLONEPROPIONASE"/>
    <property type="match status" value="1"/>
</dbReference>
<feature type="binding site" evidence="7">
    <location>
        <position position="239"/>
    </location>
    <ligand>
        <name>Zn(2+)</name>
        <dbReference type="ChEBI" id="CHEBI:29105"/>
    </ligand>
</feature>
<feature type="binding site" evidence="7">
    <location>
        <position position="314"/>
    </location>
    <ligand>
        <name>Fe(3+)</name>
        <dbReference type="ChEBI" id="CHEBI:29034"/>
    </ligand>
</feature>
<dbReference type="AlphaFoldDB" id="A0A840ACH7"/>
<dbReference type="InterPro" id="IPR011059">
    <property type="entry name" value="Metal-dep_hydrolase_composite"/>
</dbReference>
<evidence type="ECO:0000256" key="6">
    <source>
        <dbReference type="ARBA" id="ARBA00023004"/>
    </source>
</evidence>
<dbReference type="InterPro" id="IPR032466">
    <property type="entry name" value="Metal_Hydrolase"/>
</dbReference>
<dbReference type="EC" id="3.5.2.7" evidence="1 7"/>
<dbReference type="PANTHER" id="PTHR42752:SF1">
    <property type="entry name" value="IMIDAZOLONEPROPIONASE-RELATED"/>
    <property type="match status" value="1"/>
</dbReference>
<dbReference type="Gene3D" id="2.30.40.10">
    <property type="entry name" value="Urease, subunit C, domain 1"/>
    <property type="match status" value="1"/>
</dbReference>
<comment type="catalytic activity">
    <reaction evidence="7">
        <text>4-imidazolone-5-propanoate + H2O = N-formimidoyl-L-glutamate</text>
        <dbReference type="Rhea" id="RHEA:23660"/>
        <dbReference type="ChEBI" id="CHEBI:15377"/>
        <dbReference type="ChEBI" id="CHEBI:58928"/>
        <dbReference type="ChEBI" id="CHEBI:77893"/>
        <dbReference type="EC" id="3.5.2.7"/>
    </reaction>
</comment>
<dbReference type="GO" id="GO:0005737">
    <property type="term" value="C:cytoplasm"/>
    <property type="evidence" value="ECO:0007669"/>
    <property type="project" value="UniProtKB-SubCell"/>
</dbReference>
<keyword evidence="3 7" id="KW-0378">Hydrolase</keyword>
<proteinExistence type="inferred from homology"/>
<evidence type="ECO:0000313" key="10">
    <source>
        <dbReference type="Proteomes" id="UP000553193"/>
    </source>
</evidence>
<comment type="caution">
    <text evidence="9">The sequence shown here is derived from an EMBL/GenBank/DDBJ whole genome shotgun (WGS) entry which is preliminary data.</text>
</comment>
<gene>
    <name evidence="7" type="primary">hutI</name>
    <name evidence="9" type="ORF">GGQ83_001673</name>
</gene>
<evidence type="ECO:0000313" key="9">
    <source>
        <dbReference type="EMBL" id="MBB3898236.1"/>
    </source>
</evidence>
<dbReference type="SUPFAM" id="SSF51338">
    <property type="entry name" value="Composite domain of metallo-dependent hydrolases"/>
    <property type="match status" value="1"/>
</dbReference>
<dbReference type="SUPFAM" id="SSF51556">
    <property type="entry name" value="Metallo-dependent hydrolases"/>
    <property type="match status" value="1"/>
</dbReference>
<comment type="similarity">
    <text evidence="7">Belongs to the metallo-dependent hydrolases superfamily. HutI family.</text>
</comment>
<accession>A0A840ACH7</accession>
<evidence type="ECO:0000256" key="1">
    <source>
        <dbReference type="ARBA" id="ARBA00012864"/>
    </source>
</evidence>
<dbReference type="Proteomes" id="UP000553193">
    <property type="component" value="Unassembled WGS sequence"/>
</dbReference>
<dbReference type="GO" id="GO:0005506">
    <property type="term" value="F:iron ion binding"/>
    <property type="evidence" value="ECO:0007669"/>
    <property type="project" value="UniProtKB-UniRule"/>
</dbReference>
<comment type="subcellular location">
    <subcellularLocation>
        <location evidence="7">Cytoplasm</location>
    </subcellularLocation>
</comment>
<dbReference type="NCBIfam" id="TIGR01224">
    <property type="entry name" value="hutI"/>
    <property type="match status" value="1"/>
</dbReference>
<dbReference type="FunFam" id="3.20.20.140:FF:000007">
    <property type="entry name" value="Imidazolonepropionase"/>
    <property type="match status" value="1"/>
</dbReference>
<feature type="binding site" evidence="7">
    <location>
        <position position="143"/>
    </location>
    <ligand>
        <name>4-imidazolone-5-propanoate</name>
        <dbReference type="ChEBI" id="CHEBI:77893"/>
    </ligand>
</feature>
<sequence length="402" mass="41534">MAGIPADLLFEGARLATMGGAGLGVVENGVLAVRAERIVYAGPRDGAPRFDAAERVDCNGRWITPGLVDCHTHLVFAGDRSEEFARRLAGESYAEIARSGGGIASTVRATRAADEAALLAAALPRLDALLAEGVTTVEVKSGYGLDEETERRQLRVARALAGQRAVTVRATYLGAHAVPADNTRAGYLDLVCDRMIPALAAEGLADAVDVFQEGIAFTGAECARVFTAARAAGLPVKSHAEQLSDTGGAALAARFGALSADHLEYCSNAGAAAMAQAGTVAVILPGAFLMLNEARKPPIAAFRAEGVPMAVATDLNPGSSPIASLRVSATLACVLFGMTVEEVWRGMTLHAARALGLQAEAGSLEAGKRADLALWSVDSLAQVVAQIGPSPLWARYHGGVRA</sequence>
<feature type="binding site" evidence="7">
    <location>
        <position position="239"/>
    </location>
    <ligand>
        <name>Fe(3+)</name>
        <dbReference type="ChEBI" id="CHEBI:29034"/>
    </ligand>
</feature>
<evidence type="ECO:0000256" key="4">
    <source>
        <dbReference type="ARBA" id="ARBA00022808"/>
    </source>
</evidence>
<keyword evidence="7" id="KW-0963">Cytoplasm</keyword>
<evidence type="ECO:0000259" key="8">
    <source>
        <dbReference type="Pfam" id="PF01979"/>
    </source>
</evidence>
<dbReference type="GO" id="GO:0008270">
    <property type="term" value="F:zinc ion binding"/>
    <property type="evidence" value="ECO:0007669"/>
    <property type="project" value="UniProtKB-UniRule"/>
</dbReference>
<dbReference type="InterPro" id="IPR006680">
    <property type="entry name" value="Amidohydro-rel"/>
</dbReference>
<feature type="binding site" evidence="7">
    <location>
        <position position="143"/>
    </location>
    <ligand>
        <name>N-formimidoyl-L-glutamate</name>
        <dbReference type="ChEBI" id="CHEBI:58928"/>
    </ligand>
</feature>
<comment type="cofactor">
    <cofactor evidence="7">
        <name>Zn(2+)</name>
        <dbReference type="ChEBI" id="CHEBI:29105"/>
    </cofactor>
    <cofactor evidence="7">
        <name>Fe(3+)</name>
        <dbReference type="ChEBI" id="CHEBI:29034"/>
    </cofactor>
    <text evidence="7">Binds 1 zinc or iron ion per subunit.</text>
</comment>
<dbReference type="RefSeq" id="WP_184383316.1">
    <property type="nucleotide sequence ID" value="NZ_JACIDJ010000002.1"/>
</dbReference>
<feature type="binding site" evidence="7">
    <location>
        <position position="319"/>
    </location>
    <ligand>
        <name>4-imidazolone-5-propanoate</name>
        <dbReference type="ChEBI" id="CHEBI:77893"/>
    </ligand>
</feature>
<dbReference type="Gene3D" id="3.20.20.140">
    <property type="entry name" value="Metal-dependent hydrolases"/>
    <property type="match status" value="1"/>
</dbReference>
<feature type="binding site" evidence="7">
    <location>
        <position position="71"/>
    </location>
    <ligand>
        <name>Fe(3+)</name>
        <dbReference type="ChEBI" id="CHEBI:29034"/>
    </ligand>
</feature>
<feature type="binding site" evidence="7">
    <location>
        <position position="316"/>
    </location>
    <ligand>
        <name>N-formimidoyl-L-glutamate</name>
        <dbReference type="ChEBI" id="CHEBI:58928"/>
    </ligand>
</feature>
<name>A0A840ACH7_9PROT</name>
<keyword evidence="2 7" id="KW-0479">Metal-binding</keyword>
<dbReference type="UniPathway" id="UPA00379">
    <property type="reaction ID" value="UER00551"/>
</dbReference>
<feature type="binding site" evidence="7">
    <location>
        <position position="242"/>
    </location>
    <ligand>
        <name>4-imidazolone-5-propanoate</name>
        <dbReference type="ChEBI" id="CHEBI:77893"/>
    </ligand>
</feature>